<feature type="compositionally biased region" description="Polar residues" evidence="3">
    <location>
        <begin position="835"/>
        <end position="845"/>
    </location>
</feature>
<name>A0A9W8G302_9FUNG</name>
<feature type="region of interest" description="Disordered" evidence="3">
    <location>
        <begin position="586"/>
        <end position="635"/>
    </location>
</feature>
<feature type="compositionally biased region" description="Basic and acidic residues" evidence="3">
    <location>
        <begin position="604"/>
        <end position="614"/>
    </location>
</feature>
<evidence type="ECO:0000259" key="4">
    <source>
        <dbReference type="PROSITE" id="PS50181"/>
    </source>
</evidence>
<dbReference type="Proteomes" id="UP001151518">
    <property type="component" value="Unassembled WGS sequence"/>
</dbReference>
<feature type="domain" description="F-box" evidence="4">
    <location>
        <begin position="12"/>
        <end position="58"/>
    </location>
</feature>
<feature type="region of interest" description="Disordered" evidence="3">
    <location>
        <begin position="835"/>
        <end position="907"/>
    </location>
</feature>
<protein>
    <recommendedName>
        <fullName evidence="4">F-box domain-containing protein</fullName>
    </recommendedName>
</protein>
<dbReference type="SUPFAM" id="SSF81383">
    <property type="entry name" value="F-box domain"/>
    <property type="match status" value="1"/>
</dbReference>
<dbReference type="InterPro" id="IPR051179">
    <property type="entry name" value="WD_repeat_multifunction"/>
</dbReference>
<reference evidence="5" key="1">
    <citation type="submission" date="2022-07" db="EMBL/GenBank/DDBJ databases">
        <title>Phylogenomic reconstructions and comparative analyses of Kickxellomycotina fungi.</title>
        <authorList>
            <person name="Reynolds N.K."/>
            <person name="Stajich J.E."/>
            <person name="Barry K."/>
            <person name="Grigoriev I.V."/>
            <person name="Crous P."/>
            <person name="Smith M.E."/>
        </authorList>
    </citation>
    <scope>NUCLEOTIDE SEQUENCE</scope>
    <source>
        <strain evidence="5">NRRL 3115</strain>
    </source>
</reference>
<evidence type="ECO:0000256" key="1">
    <source>
        <dbReference type="ARBA" id="ARBA00022574"/>
    </source>
</evidence>
<dbReference type="EMBL" id="JANBTW010000140">
    <property type="protein sequence ID" value="KAJ2669819.1"/>
    <property type="molecule type" value="Genomic_DNA"/>
</dbReference>
<comment type="caution">
    <text evidence="5">The sequence shown here is derived from an EMBL/GenBank/DDBJ whole genome shotgun (WGS) entry which is preliminary data.</text>
</comment>
<dbReference type="InterPro" id="IPR036047">
    <property type="entry name" value="F-box-like_dom_sf"/>
</dbReference>
<dbReference type="Gene3D" id="2.130.10.10">
    <property type="entry name" value="YVTN repeat-like/Quinoprotein amine dehydrogenase"/>
    <property type="match status" value="2"/>
</dbReference>
<feature type="compositionally biased region" description="Low complexity" evidence="3">
    <location>
        <begin position="855"/>
        <end position="874"/>
    </location>
</feature>
<gene>
    <name evidence="5" type="ORF">GGI25_006029</name>
</gene>
<keyword evidence="1" id="KW-0853">WD repeat</keyword>
<dbReference type="InterPro" id="IPR001810">
    <property type="entry name" value="F-box_dom"/>
</dbReference>
<sequence length="940" mass="104163">MAQASSITDSRPVGVADMPDELLVMIFTHLDPPSLRVAGRVCRYWRRIVTDDRSWRRALLRTFGKLPHESLSPSRLFPAPRINGSTKRQSSFSWKREYSERLQLNKQWMGLSCAHHSERRLEFNARVSTIDKVIVSEKHGWAIAVSKAGKAGIKCSPDTGKVFARSNEMRSVVTALPRVVDDGNGEIRDDGSRVSALSTRIDRILWGFNSGLCTATHLNRYGDLHKRVIAECYHTAPVLDMAGPLDLFVQESHDWRASYRISSDSDFVASASTSGSVHVWSDQTGQLYHTLHGIAGVPLARVTWAEGSRYVIAASPSGVIFVWDLSLLADNEQTESDPAANTSDVCGLFKKTPWLMPEPNEYRNNRTPPTFVIPFPVDQKIRIHRIVQLTGDPFGDSFILALEKGGVWRIGVDGNIVATFSMKHAGLPDIPERTALVTTATWRATNKKRAHIPGCTYVSSRASPAAGQSAEASGAASPKGKSSESSHVLRLDLSKALLPSPGLAGGDEASKRLLLVGDVSGSLWMFDADNSGEVEPLQAWPRLHQRAVSAVAINAAVLVSAARDGQVLVIDPLSAQTLRTIRCHGGGRDMRRDLRRQQHRRRARSDDGNDREEQTDTLADPLEWQPVGPNQPVHNNTTRWLNPHFWSVHLPIINDRTRADVYLAQMLALRTSEDWSLQTRYRDVDALDIESEVQVDDEVADFHMWTQVEPTLAHGFPTLVADLCIGYGWIVVANGTRIHSFFLDHQQLQRQRGKGAAGAPHGLSLPKHERSNVRAAHIAEELETVRLEARNERERRIKAHENRRYVEREFLEPTTELGLSADEQLAYALWLSQQNEPPSTAATEQASEEDANQTNAGSSSSNSVSSEAVDFSSDLDYAHAAPESKAEASDRHPHAPASGDRCVDHSSSGNGYVVYEKNFSLEDMNEEEQLAYALFLSRTS</sequence>
<keyword evidence="2" id="KW-0677">Repeat</keyword>
<dbReference type="SUPFAM" id="SSF50978">
    <property type="entry name" value="WD40 repeat-like"/>
    <property type="match status" value="1"/>
</dbReference>
<dbReference type="Pfam" id="PF12937">
    <property type="entry name" value="F-box-like"/>
    <property type="match status" value="1"/>
</dbReference>
<accession>A0A9W8G302</accession>
<evidence type="ECO:0000313" key="5">
    <source>
        <dbReference type="EMBL" id="KAJ2669819.1"/>
    </source>
</evidence>
<evidence type="ECO:0000256" key="3">
    <source>
        <dbReference type="SAM" id="MobiDB-lite"/>
    </source>
</evidence>
<feature type="compositionally biased region" description="Basic and acidic residues" evidence="3">
    <location>
        <begin position="586"/>
        <end position="596"/>
    </location>
</feature>
<dbReference type="InterPro" id="IPR001680">
    <property type="entry name" value="WD40_rpt"/>
</dbReference>
<dbReference type="SMART" id="SM00256">
    <property type="entry name" value="FBOX"/>
    <property type="match status" value="1"/>
</dbReference>
<proteinExistence type="predicted"/>
<dbReference type="CDD" id="cd09917">
    <property type="entry name" value="F-box_SF"/>
    <property type="match status" value="1"/>
</dbReference>
<dbReference type="Gene3D" id="1.20.1280.50">
    <property type="match status" value="1"/>
</dbReference>
<evidence type="ECO:0000256" key="2">
    <source>
        <dbReference type="ARBA" id="ARBA00022737"/>
    </source>
</evidence>
<dbReference type="PROSITE" id="PS50181">
    <property type="entry name" value="FBOX"/>
    <property type="match status" value="1"/>
</dbReference>
<dbReference type="PANTHER" id="PTHR19857">
    <property type="entry name" value="MITOCHONDRIAL DIVISION PROTEIN 1-RELATED"/>
    <property type="match status" value="1"/>
</dbReference>
<dbReference type="AlphaFoldDB" id="A0A9W8G302"/>
<dbReference type="PANTHER" id="PTHR19857:SF8">
    <property type="entry name" value="ANGIO-ASSOCIATED MIGRATORY CELL PROTEIN"/>
    <property type="match status" value="1"/>
</dbReference>
<dbReference type="InterPro" id="IPR015943">
    <property type="entry name" value="WD40/YVTN_repeat-like_dom_sf"/>
</dbReference>
<dbReference type="OrthoDB" id="2095648at2759"/>
<evidence type="ECO:0000313" key="6">
    <source>
        <dbReference type="Proteomes" id="UP001151518"/>
    </source>
</evidence>
<feature type="compositionally biased region" description="Basic and acidic residues" evidence="3">
    <location>
        <begin position="882"/>
        <end position="893"/>
    </location>
</feature>
<organism evidence="5 6">
    <name type="scientific">Coemansia spiralis</name>
    <dbReference type="NCBI Taxonomy" id="417178"/>
    <lineage>
        <taxon>Eukaryota</taxon>
        <taxon>Fungi</taxon>
        <taxon>Fungi incertae sedis</taxon>
        <taxon>Zoopagomycota</taxon>
        <taxon>Kickxellomycotina</taxon>
        <taxon>Kickxellomycetes</taxon>
        <taxon>Kickxellales</taxon>
        <taxon>Kickxellaceae</taxon>
        <taxon>Coemansia</taxon>
    </lineage>
</organism>
<dbReference type="SMART" id="SM00320">
    <property type="entry name" value="WD40"/>
    <property type="match status" value="3"/>
</dbReference>
<dbReference type="InterPro" id="IPR036322">
    <property type="entry name" value="WD40_repeat_dom_sf"/>
</dbReference>